<dbReference type="EMBL" id="CADILE010000002">
    <property type="protein sequence ID" value="CAB3834395.1"/>
    <property type="molecule type" value="Genomic_DNA"/>
</dbReference>
<evidence type="ECO:0000313" key="2">
    <source>
        <dbReference type="Proteomes" id="UP000494122"/>
    </source>
</evidence>
<accession>A0A6S7C791</accession>
<name>A0A6S7C791_9BURK</name>
<sequence>MADSTTAMRKSIVERDILPAFENQHDEIVSDDLRALCNKVKEGGARPPLRRTSATS</sequence>
<proteinExistence type="predicted"/>
<reference evidence="1 2" key="1">
    <citation type="submission" date="2020-04" db="EMBL/GenBank/DDBJ databases">
        <authorList>
            <person name="De Canck E."/>
        </authorList>
    </citation>
    <scope>NUCLEOTIDE SEQUENCE [LARGE SCALE GENOMIC DNA]</scope>
    <source>
        <strain evidence="1 2">LMG 3328</strain>
    </source>
</reference>
<gene>
    <name evidence="1" type="ORF">LMG3328_00928</name>
</gene>
<organism evidence="1 2">
    <name type="scientific">Achromobacter ruhlandii</name>
    <dbReference type="NCBI Taxonomy" id="72557"/>
    <lineage>
        <taxon>Bacteria</taxon>
        <taxon>Pseudomonadati</taxon>
        <taxon>Pseudomonadota</taxon>
        <taxon>Betaproteobacteria</taxon>
        <taxon>Burkholderiales</taxon>
        <taxon>Alcaligenaceae</taxon>
        <taxon>Achromobacter</taxon>
    </lineage>
</organism>
<dbReference type="Proteomes" id="UP000494122">
    <property type="component" value="Unassembled WGS sequence"/>
</dbReference>
<dbReference type="AlphaFoldDB" id="A0A6S7C791"/>
<protein>
    <submittedName>
        <fullName evidence="1">Uncharacterized protein</fullName>
    </submittedName>
</protein>
<evidence type="ECO:0000313" key="1">
    <source>
        <dbReference type="EMBL" id="CAB3834395.1"/>
    </source>
</evidence>